<name>A0A7R9E1L1_9NEOP</name>
<reference evidence="2" key="1">
    <citation type="submission" date="2020-11" db="EMBL/GenBank/DDBJ databases">
        <authorList>
            <person name="Tran Van P."/>
        </authorList>
    </citation>
    <scope>NUCLEOTIDE SEQUENCE</scope>
</reference>
<dbReference type="InterPro" id="IPR004273">
    <property type="entry name" value="Dynein_heavy_D6_P-loop"/>
</dbReference>
<dbReference type="PANTHER" id="PTHR22878:SF68">
    <property type="entry name" value="DYNEIN HEAVY CHAIN 6, AXONEMAL-LIKE"/>
    <property type="match status" value="1"/>
</dbReference>
<evidence type="ECO:0000259" key="1">
    <source>
        <dbReference type="Pfam" id="PF03028"/>
    </source>
</evidence>
<dbReference type="PANTHER" id="PTHR22878">
    <property type="entry name" value="DYNEIN HEAVY CHAIN 6, AXONEMAL-LIKE-RELATED"/>
    <property type="match status" value="1"/>
</dbReference>
<dbReference type="InterPro" id="IPR027417">
    <property type="entry name" value="P-loop_NTPase"/>
</dbReference>
<protein>
    <recommendedName>
        <fullName evidence="1">Dynein heavy chain region D6 P-loop domain-containing protein</fullName>
    </recommendedName>
</protein>
<dbReference type="GO" id="GO:0030286">
    <property type="term" value="C:dynein complex"/>
    <property type="evidence" value="ECO:0007669"/>
    <property type="project" value="InterPro"/>
</dbReference>
<dbReference type="GO" id="GO:0045505">
    <property type="term" value="F:dynein intermediate chain binding"/>
    <property type="evidence" value="ECO:0007669"/>
    <property type="project" value="InterPro"/>
</dbReference>
<dbReference type="InterPro" id="IPR026983">
    <property type="entry name" value="DHC"/>
</dbReference>
<gene>
    <name evidence="2" type="ORF">TMSB3V08_LOCUS2581</name>
</gene>
<dbReference type="AlphaFoldDB" id="A0A7R9E1L1"/>
<sequence>MSIMTPLVFVLSTGSDPFGGFQRFALEMGFKERVQSISLGQGQGPVAEKMIKLGASRGDWVFLQVRALWVVITQQSQAAQPNP</sequence>
<evidence type="ECO:0000313" key="2">
    <source>
        <dbReference type="EMBL" id="CAD7425677.1"/>
    </source>
</evidence>
<dbReference type="GO" id="GO:0008569">
    <property type="term" value="F:minus-end-directed microtubule motor activity"/>
    <property type="evidence" value="ECO:0007669"/>
    <property type="project" value="InterPro"/>
</dbReference>
<accession>A0A7R9E1L1</accession>
<dbReference type="Pfam" id="PF03028">
    <property type="entry name" value="Dynein_heavy"/>
    <property type="match status" value="1"/>
</dbReference>
<dbReference type="GO" id="GO:0007018">
    <property type="term" value="P:microtubule-based movement"/>
    <property type="evidence" value="ECO:0007669"/>
    <property type="project" value="InterPro"/>
</dbReference>
<dbReference type="Gene3D" id="3.40.50.300">
    <property type="entry name" value="P-loop containing nucleotide triphosphate hydrolases"/>
    <property type="match status" value="1"/>
</dbReference>
<organism evidence="2">
    <name type="scientific">Timema monikensis</name>
    <dbReference type="NCBI Taxonomy" id="170555"/>
    <lineage>
        <taxon>Eukaryota</taxon>
        <taxon>Metazoa</taxon>
        <taxon>Ecdysozoa</taxon>
        <taxon>Arthropoda</taxon>
        <taxon>Hexapoda</taxon>
        <taxon>Insecta</taxon>
        <taxon>Pterygota</taxon>
        <taxon>Neoptera</taxon>
        <taxon>Polyneoptera</taxon>
        <taxon>Phasmatodea</taxon>
        <taxon>Timematodea</taxon>
        <taxon>Timematoidea</taxon>
        <taxon>Timematidae</taxon>
        <taxon>Timema</taxon>
    </lineage>
</organism>
<proteinExistence type="predicted"/>
<dbReference type="EMBL" id="OB793004">
    <property type="protein sequence ID" value="CAD7425677.1"/>
    <property type="molecule type" value="Genomic_DNA"/>
</dbReference>
<feature type="domain" description="Dynein heavy chain region D6 P-loop" evidence="1">
    <location>
        <begin position="4"/>
        <end position="64"/>
    </location>
</feature>
<dbReference type="GO" id="GO:0051959">
    <property type="term" value="F:dynein light intermediate chain binding"/>
    <property type="evidence" value="ECO:0007669"/>
    <property type="project" value="InterPro"/>
</dbReference>